<dbReference type="PROSITE" id="PS50103">
    <property type="entry name" value="ZF_C3H1"/>
    <property type="match status" value="1"/>
</dbReference>
<evidence type="ECO:0000259" key="3">
    <source>
        <dbReference type="PROSITE" id="PS50103"/>
    </source>
</evidence>
<feature type="domain" description="C3H1-type" evidence="3">
    <location>
        <begin position="45"/>
        <end position="68"/>
    </location>
</feature>
<accession>A0A812KMW7</accession>
<comment type="caution">
    <text evidence="4">The sequence shown here is derived from an EMBL/GenBank/DDBJ whole genome shotgun (WGS) entry which is preliminary data.</text>
</comment>
<reference evidence="4" key="1">
    <citation type="submission" date="2021-02" db="EMBL/GenBank/DDBJ databases">
        <authorList>
            <person name="Dougan E. K."/>
            <person name="Rhodes N."/>
            <person name="Thang M."/>
            <person name="Chan C."/>
        </authorList>
    </citation>
    <scope>NUCLEOTIDE SEQUENCE</scope>
</reference>
<evidence type="ECO:0000256" key="1">
    <source>
        <dbReference type="PROSITE-ProRule" id="PRU00723"/>
    </source>
</evidence>
<organism evidence="4 5">
    <name type="scientific">Symbiodinium necroappetens</name>
    <dbReference type="NCBI Taxonomy" id="1628268"/>
    <lineage>
        <taxon>Eukaryota</taxon>
        <taxon>Sar</taxon>
        <taxon>Alveolata</taxon>
        <taxon>Dinophyceae</taxon>
        <taxon>Suessiales</taxon>
        <taxon>Symbiodiniaceae</taxon>
        <taxon>Symbiodinium</taxon>
    </lineage>
</organism>
<dbReference type="Proteomes" id="UP000601435">
    <property type="component" value="Unassembled WGS sequence"/>
</dbReference>
<feature type="non-terminal residue" evidence="4">
    <location>
        <position position="108"/>
    </location>
</feature>
<evidence type="ECO:0000313" key="4">
    <source>
        <dbReference type="EMBL" id="CAE7226806.1"/>
    </source>
</evidence>
<feature type="non-terminal residue" evidence="4">
    <location>
        <position position="1"/>
    </location>
</feature>
<sequence length="108" mass="12175">ESILADLQDSDELEGPLEDHGAEEGEDLGAQPGQGAPSSQTACDPCLLFFSRRGCTKGSACHYCHLDHPHFQRAARRPRRQARERYKRSVLQLLHSQLDLEQIHDELQ</sequence>
<keyword evidence="5" id="KW-1185">Reference proteome</keyword>
<feature type="zinc finger region" description="C3H1-type" evidence="1">
    <location>
        <begin position="45"/>
        <end position="68"/>
    </location>
</feature>
<evidence type="ECO:0000256" key="2">
    <source>
        <dbReference type="SAM" id="MobiDB-lite"/>
    </source>
</evidence>
<dbReference type="GO" id="GO:0008270">
    <property type="term" value="F:zinc ion binding"/>
    <property type="evidence" value="ECO:0007669"/>
    <property type="project" value="UniProtKB-KW"/>
</dbReference>
<protein>
    <recommendedName>
        <fullName evidence="3">C3H1-type domain-containing protein</fullName>
    </recommendedName>
</protein>
<gene>
    <name evidence="4" type="ORF">SNEC2469_LOCUS3254</name>
</gene>
<feature type="region of interest" description="Disordered" evidence="2">
    <location>
        <begin position="1"/>
        <end position="40"/>
    </location>
</feature>
<proteinExistence type="predicted"/>
<evidence type="ECO:0000313" key="5">
    <source>
        <dbReference type="Proteomes" id="UP000601435"/>
    </source>
</evidence>
<keyword evidence="1" id="KW-0863">Zinc-finger</keyword>
<keyword evidence="1" id="KW-0862">Zinc</keyword>
<dbReference type="InterPro" id="IPR000571">
    <property type="entry name" value="Znf_CCCH"/>
</dbReference>
<name>A0A812KMW7_9DINO</name>
<dbReference type="EMBL" id="CAJNJA010007613">
    <property type="protein sequence ID" value="CAE7226806.1"/>
    <property type="molecule type" value="Genomic_DNA"/>
</dbReference>
<dbReference type="AlphaFoldDB" id="A0A812KMW7"/>
<keyword evidence="1" id="KW-0479">Metal-binding</keyword>